<feature type="region of interest" description="Disordered" evidence="1">
    <location>
        <begin position="177"/>
        <end position="237"/>
    </location>
</feature>
<accession>A0A1B0GPZ7</accession>
<dbReference type="VEuPathDB" id="VectorBase:PPAPM1_003943"/>
<feature type="compositionally biased region" description="Basic and acidic residues" evidence="1">
    <location>
        <begin position="29"/>
        <end position="52"/>
    </location>
</feature>
<reference evidence="2" key="1">
    <citation type="submission" date="2022-08" db="UniProtKB">
        <authorList>
            <consortium name="EnsemblMetazoa"/>
        </authorList>
    </citation>
    <scope>IDENTIFICATION</scope>
    <source>
        <strain evidence="2">Israel</strain>
    </source>
</reference>
<feature type="compositionally biased region" description="Acidic residues" evidence="1">
    <location>
        <begin position="93"/>
        <end position="108"/>
    </location>
</feature>
<evidence type="ECO:0000256" key="1">
    <source>
        <dbReference type="SAM" id="MobiDB-lite"/>
    </source>
</evidence>
<dbReference type="AlphaFoldDB" id="A0A1B0GPZ7"/>
<dbReference type="Proteomes" id="UP000092462">
    <property type="component" value="Unassembled WGS sequence"/>
</dbReference>
<keyword evidence="3" id="KW-1185">Reference proteome</keyword>
<protein>
    <submittedName>
        <fullName evidence="2">Uncharacterized protein</fullName>
    </submittedName>
</protein>
<feature type="region of interest" description="Disordered" evidence="1">
    <location>
        <begin position="1"/>
        <end position="164"/>
    </location>
</feature>
<feature type="compositionally biased region" description="Low complexity" evidence="1">
    <location>
        <begin position="192"/>
        <end position="207"/>
    </location>
</feature>
<organism evidence="2 3">
    <name type="scientific">Phlebotomus papatasi</name>
    <name type="common">Sandfly</name>
    <dbReference type="NCBI Taxonomy" id="29031"/>
    <lineage>
        <taxon>Eukaryota</taxon>
        <taxon>Metazoa</taxon>
        <taxon>Ecdysozoa</taxon>
        <taxon>Arthropoda</taxon>
        <taxon>Hexapoda</taxon>
        <taxon>Insecta</taxon>
        <taxon>Pterygota</taxon>
        <taxon>Neoptera</taxon>
        <taxon>Endopterygota</taxon>
        <taxon>Diptera</taxon>
        <taxon>Nematocera</taxon>
        <taxon>Psychodoidea</taxon>
        <taxon>Psychodidae</taxon>
        <taxon>Phlebotomus</taxon>
        <taxon>Phlebotomus</taxon>
    </lineage>
</organism>
<proteinExistence type="predicted"/>
<dbReference type="EMBL" id="AJVK01015972">
    <property type="status" value="NOT_ANNOTATED_CDS"/>
    <property type="molecule type" value="Genomic_DNA"/>
</dbReference>
<feature type="compositionally biased region" description="Polar residues" evidence="1">
    <location>
        <begin position="72"/>
        <end position="84"/>
    </location>
</feature>
<dbReference type="EnsemblMetazoa" id="PPAI008703-RA">
    <property type="protein sequence ID" value="PPAI008703-PA"/>
    <property type="gene ID" value="PPAI008703"/>
</dbReference>
<evidence type="ECO:0000313" key="2">
    <source>
        <dbReference type="EnsemblMetazoa" id="PPAI008703-PA"/>
    </source>
</evidence>
<feature type="compositionally biased region" description="Polar residues" evidence="1">
    <location>
        <begin position="154"/>
        <end position="164"/>
    </location>
</feature>
<sequence length="237" mass="25492">MSVLLSKEDSNVTKELLAKHSPLMNRAPQSRDKNPREKGYLRPTHDNVKVINEKNSTVDNDDDSETERLSPLLNTSTSGQNNKLGSALHIDGVEESIDDTDTDIDEGEKENKKKSRPMLNNDKDSMVVIGAEDSDYYTPEDPHTTILSPLYAENGNSSLGKSKENLSTLSTPVAALKEAAQSLPDSPISGNSASTRSSGDSYSSSSSTKQLLASVPNDGYGGGKTVDKESSQEDSTP</sequence>
<name>A0A1B0GPZ7_PHLPP</name>
<evidence type="ECO:0000313" key="3">
    <source>
        <dbReference type="Proteomes" id="UP000092462"/>
    </source>
</evidence>
<dbReference type="VEuPathDB" id="VectorBase:PPAI008703"/>
<feature type="compositionally biased region" description="Basic and acidic residues" evidence="1">
    <location>
        <begin position="1"/>
        <end position="18"/>
    </location>
</feature>